<dbReference type="Proteomes" id="UP001500279">
    <property type="component" value="Unassembled WGS sequence"/>
</dbReference>
<dbReference type="InterPro" id="IPR018660">
    <property type="entry name" value="MliC"/>
</dbReference>
<keyword evidence="3" id="KW-0472">Membrane</keyword>
<evidence type="ECO:0000313" key="8">
    <source>
        <dbReference type="EMBL" id="GAA0740528.1"/>
    </source>
</evidence>
<name>A0ABP3USD4_9BURK</name>
<evidence type="ECO:0000259" key="6">
    <source>
        <dbReference type="Pfam" id="PF09864"/>
    </source>
</evidence>
<evidence type="ECO:0000259" key="7">
    <source>
        <dbReference type="Pfam" id="PF20434"/>
    </source>
</evidence>
<dbReference type="InterPro" id="IPR050300">
    <property type="entry name" value="GDXG_lipolytic_enzyme"/>
</dbReference>
<evidence type="ECO:0000256" key="5">
    <source>
        <dbReference type="ARBA" id="ARBA00023288"/>
    </source>
</evidence>
<gene>
    <name evidence="8" type="ORF">GCM10009107_02220</name>
</gene>
<dbReference type="PANTHER" id="PTHR48081">
    <property type="entry name" value="AB HYDROLASE SUPERFAMILY PROTEIN C4A8.06C"/>
    <property type="match status" value="1"/>
</dbReference>
<evidence type="ECO:0000313" key="9">
    <source>
        <dbReference type="Proteomes" id="UP001500279"/>
    </source>
</evidence>
<dbReference type="SUPFAM" id="SSF141488">
    <property type="entry name" value="YdhA-like"/>
    <property type="match status" value="1"/>
</dbReference>
<keyword evidence="4" id="KW-0564">Palmitate</keyword>
<dbReference type="Pfam" id="PF09864">
    <property type="entry name" value="MliC"/>
    <property type="match status" value="1"/>
</dbReference>
<proteinExistence type="predicted"/>
<protein>
    <recommendedName>
        <fullName evidence="10">Alpha/beta hydrolase</fullName>
    </recommendedName>
</protein>
<dbReference type="Pfam" id="PF20434">
    <property type="entry name" value="BD-FAE"/>
    <property type="match status" value="1"/>
</dbReference>
<dbReference type="InterPro" id="IPR036328">
    <property type="entry name" value="MliC_sf"/>
</dbReference>
<keyword evidence="2" id="KW-0378">Hydrolase</keyword>
<dbReference type="InterPro" id="IPR049492">
    <property type="entry name" value="BD-FAE-like_dom"/>
</dbReference>
<keyword evidence="9" id="KW-1185">Reference proteome</keyword>
<evidence type="ECO:0000256" key="3">
    <source>
        <dbReference type="ARBA" id="ARBA00023136"/>
    </source>
</evidence>
<evidence type="ECO:0008006" key="10">
    <source>
        <dbReference type="Google" id="ProtNLM"/>
    </source>
</evidence>
<dbReference type="RefSeq" id="WP_231011757.1">
    <property type="nucleotide sequence ID" value="NZ_BAAAEW010000003.1"/>
</dbReference>
<dbReference type="PANTHER" id="PTHR48081:SF13">
    <property type="entry name" value="ALPHA_BETA HYDROLASE"/>
    <property type="match status" value="1"/>
</dbReference>
<dbReference type="Gene3D" id="3.40.50.1820">
    <property type="entry name" value="alpha/beta hydrolase"/>
    <property type="match status" value="1"/>
</dbReference>
<evidence type="ECO:0000256" key="2">
    <source>
        <dbReference type="ARBA" id="ARBA00022801"/>
    </source>
</evidence>
<dbReference type="EMBL" id="BAAAEW010000003">
    <property type="protein sequence ID" value="GAA0740528.1"/>
    <property type="molecule type" value="Genomic_DNA"/>
</dbReference>
<sequence length="423" mass="43818">MPAILAVALAGCAELNLPDLLASPAPATKPVRVTQVAAPVAAATASAPVAVTAKPAAPPPAGPVLPPKAVIAYGSGPLQFGELRLPPGDGPFPVAVLIHGGCWTSGFATLRSTAALASELTRFGIASWNIEYRQRGDAGGGWPGTYRDWAAALDQLRQLQYVHPLDLSRVVAVGHSAGGHAALWLAGRAQLPADSEIRGADPLPLLAAVDIDGPADLASFIGPDQQACGEPAVAPLMGGLPDVQPQRYRQASPQSLLPLRVPQYLVSAAVLLPEAAQAYQARARALGDEVELLSLPGVGHYDPLQPGLPAGEAVRRLIVERAFTPPFSTSSVNYRCATGKRLSAAYLNLRGGESFAVLSWQGRQEVLRAGPGGSGVRYAALPGAPAGSPSAGLIWQTQGTEGMLNQELGQTTRTLAFDCKPER</sequence>
<feature type="domain" description="C-type lysozyme inhibitor" evidence="6">
    <location>
        <begin position="334"/>
        <end position="408"/>
    </location>
</feature>
<dbReference type="SUPFAM" id="SSF53474">
    <property type="entry name" value="alpha/beta-Hydrolases"/>
    <property type="match status" value="1"/>
</dbReference>
<keyword evidence="5" id="KW-0449">Lipoprotein</keyword>
<keyword evidence="1" id="KW-0732">Signal</keyword>
<evidence type="ECO:0000256" key="4">
    <source>
        <dbReference type="ARBA" id="ARBA00023139"/>
    </source>
</evidence>
<reference evidence="9" key="1">
    <citation type="journal article" date="2019" name="Int. J. Syst. Evol. Microbiol.">
        <title>The Global Catalogue of Microorganisms (GCM) 10K type strain sequencing project: providing services to taxonomists for standard genome sequencing and annotation.</title>
        <authorList>
            <consortium name="The Broad Institute Genomics Platform"/>
            <consortium name="The Broad Institute Genome Sequencing Center for Infectious Disease"/>
            <person name="Wu L."/>
            <person name="Ma J."/>
        </authorList>
    </citation>
    <scope>NUCLEOTIDE SEQUENCE [LARGE SCALE GENOMIC DNA]</scope>
    <source>
        <strain evidence="9">JCM 15503</strain>
    </source>
</reference>
<dbReference type="Gene3D" id="2.40.128.200">
    <property type="match status" value="1"/>
</dbReference>
<organism evidence="8 9">
    <name type="scientific">Ideonella azotifigens</name>
    <dbReference type="NCBI Taxonomy" id="513160"/>
    <lineage>
        <taxon>Bacteria</taxon>
        <taxon>Pseudomonadati</taxon>
        <taxon>Pseudomonadota</taxon>
        <taxon>Betaproteobacteria</taxon>
        <taxon>Burkholderiales</taxon>
        <taxon>Sphaerotilaceae</taxon>
        <taxon>Ideonella</taxon>
    </lineage>
</organism>
<dbReference type="InterPro" id="IPR029058">
    <property type="entry name" value="AB_hydrolase_fold"/>
</dbReference>
<evidence type="ECO:0000256" key="1">
    <source>
        <dbReference type="ARBA" id="ARBA00022729"/>
    </source>
</evidence>
<comment type="caution">
    <text evidence="8">The sequence shown here is derived from an EMBL/GenBank/DDBJ whole genome shotgun (WGS) entry which is preliminary data.</text>
</comment>
<accession>A0ABP3USD4</accession>
<feature type="domain" description="BD-FAE-like" evidence="7">
    <location>
        <begin position="88"/>
        <end position="257"/>
    </location>
</feature>